<organism evidence="1 2">
    <name type="scientific">Marinomonas profundi</name>
    <dbReference type="NCBI Taxonomy" id="2726122"/>
    <lineage>
        <taxon>Bacteria</taxon>
        <taxon>Pseudomonadati</taxon>
        <taxon>Pseudomonadota</taxon>
        <taxon>Gammaproteobacteria</taxon>
        <taxon>Oceanospirillales</taxon>
        <taxon>Oceanospirillaceae</taxon>
        <taxon>Marinomonas</taxon>
    </lineage>
</organism>
<protein>
    <submittedName>
        <fullName evidence="1">Uncharacterized protein</fullName>
    </submittedName>
</protein>
<evidence type="ECO:0000313" key="1">
    <source>
        <dbReference type="EMBL" id="NLQ17583.1"/>
    </source>
</evidence>
<dbReference type="AlphaFoldDB" id="A0A847R4Z0"/>
<gene>
    <name evidence="1" type="ORF">HGG82_08065</name>
</gene>
<accession>A0A847R4Z0</accession>
<comment type="caution">
    <text evidence="1">The sequence shown here is derived from an EMBL/GenBank/DDBJ whole genome shotgun (WGS) entry which is preliminary data.</text>
</comment>
<sequence>MMSAKINHQAREAQIQQFEAIQKDAAMPYNCIDCGWKGTKSQLGGWIGFSLWVGFSEPKQFCPDCGHSEFLVSGDELDAMNREDDTCTLSHPLSCHTNS</sequence>
<name>A0A847R4Z0_9GAMM</name>
<dbReference type="EMBL" id="JABAEK010000006">
    <property type="protein sequence ID" value="NLQ17583.1"/>
    <property type="molecule type" value="Genomic_DNA"/>
</dbReference>
<keyword evidence="2" id="KW-1185">Reference proteome</keyword>
<evidence type="ECO:0000313" key="2">
    <source>
        <dbReference type="Proteomes" id="UP000586067"/>
    </source>
</evidence>
<reference evidence="1 2" key="1">
    <citation type="submission" date="2020-04" db="EMBL/GenBank/DDBJ databases">
        <title>Marinomonas sp. M1K-6 isolated from the deep seawater of the Mariana Trench.</title>
        <authorList>
            <person name="Li Y."/>
        </authorList>
    </citation>
    <scope>NUCLEOTIDE SEQUENCE [LARGE SCALE GENOMIC DNA]</scope>
    <source>
        <strain evidence="1 2">M1K-6</strain>
    </source>
</reference>
<dbReference type="RefSeq" id="WP_168824561.1">
    <property type="nucleotide sequence ID" value="NZ_CP073013.1"/>
</dbReference>
<proteinExistence type="predicted"/>
<dbReference type="Proteomes" id="UP000586067">
    <property type="component" value="Unassembled WGS sequence"/>
</dbReference>